<gene>
    <name evidence="1" type="ORF">GCM10009807_01570</name>
</gene>
<evidence type="ECO:0000313" key="1">
    <source>
        <dbReference type="EMBL" id="GAA1661591.1"/>
    </source>
</evidence>
<name>A0ABN2FYM7_9MICO</name>
<dbReference type="Proteomes" id="UP001500596">
    <property type="component" value="Unassembled WGS sequence"/>
</dbReference>
<keyword evidence="2" id="KW-1185">Reference proteome</keyword>
<organism evidence="1 2">
    <name type="scientific">Microbacterium lacus</name>
    <dbReference type="NCBI Taxonomy" id="415217"/>
    <lineage>
        <taxon>Bacteria</taxon>
        <taxon>Bacillati</taxon>
        <taxon>Actinomycetota</taxon>
        <taxon>Actinomycetes</taxon>
        <taxon>Micrococcales</taxon>
        <taxon>Microbacteriaceae</taxon>
        <taxon>Microbacterium</taxon>
    </lineage>
</organism>
<dbReference type="Pfam" id="PF12686">
    <property type="entry name" value="DUF3800"/>
    <property type="match status" value="1"/>
</dbReference>
<comment type="caution">
    <text evidence="1">The sequence shown here is derived from an EMBL/GenBank/DDBJ whole genome shotgun (WGS) entry which is preliminary data.</text>
</comment>
<accession>A0ABN2FYM7</accession>
<proteinExistence type="predicted"/>
<protein>
    <submittedName>
        <fullName evidence="1">Uncharacterized protein</fullName>
    </submittedName>
</protein>
<reference evidence="1 2" key="1">
    <citation type="journal article" date="2019" name="Int. J. Syst. Evol. Microbiol.">
        <title>The Global Catalogue of Microorganisms (GCM) 10K type strain sequencing project: providing services to taxonomists for standard genome sequencing and annotation.</title>
        <authorList>
            <consortium name="The Broad Institute Genomics Platform"/>
            <consortium name="The Broad Institute Genome Sequencing Center for Infectious Disease"/>
            <person name="Wu L."/>
            <person name="Ma J."/>
        </authorList>
    </citation>
    <scope>NUCLEOTIDE SEQUENCE [LARGE SCALE GENOMIC DNA]</scope>
    <source>
        <strain evidence="1 2">JCM 15575</strain>
    </source>
</reference>
<evidence type="ECO:0000313" key="2">
    <source>
        <dbReference type="Proteomes" id="UP001500596"/>
    </source>
</evidence>
<sequence length="169" mass="19327">MQETLNRIARYAATKNANVMVIIDQINEKTRAERLPRMYSHILGRAADFPEMRRIIEPPMHVDSKLSANIQFADWVAACVTRAVDYQLIDESPYKWVTDPTTLPDVRNAFTYESKLRLWHSSVKDPNNHELFKSHRVTQLRGGAVAAATSDTIPWEKIRAAAAQARRSH</sequence>
<dbReference type="EMBL" id="BAAAPK010000001">
    <property type="protein sequence ID" value="GAA1661591.1"/>
    <property type="molecule type" value="Genomic_DNA"/>
</dbReference>
<dbReference type="InterPro" id="IPR024524">
    <property type="entry name" value="DUF3800"/>
</dbReference>